<evidence type="ECO:0000313" key="1">
    <source>
        <dbReference type="EMBL" id="KAJ5220108.1"/>
    </source>
</evidence>
<evidence type="ECO:0000313" key="2">
    <source>
        <dbReference type="Proteomes" id="UP001150941"/>
    </source>
</evidence>
<sequence>MFKFGLTKKPPSPQLEQVPASNASFSLEIQVGEMNAVLVALGWLNDRDLYRVCADKSSLGEDLFKMALEHIDKWGEGGFKAKSKYGILTDVEKNMLAAKKKASIFYERWPVDERKKILRILSLMILHRRGNRIPGHHFPKFSLEIFELYTEMFDELTAIDSDFEDIRQEMFSAPPIPGWLIQKLPQRTVDQKLVDCVSVCAICTVAPDVDTLITELPCHHMFHGVCIAHGFGNIIVVPCAEKESVSGQKNTWNEPVILPILVVFLLSFN</sequence>
<dbReference type="EMBL" id="JAPQKS010000007">
    <property type="protein sequence ID" value="KAJ5220108.1"/>
    <property type="molecule type" value="Genomic_DNA"/>
</dbReference>
<reference evidence="1" key="2">
    <citation type="journal article" date="2023" name="IMA Fungus">
        <title>Comparative genomic study of the Penicillium genus elucidates a diverse pangenome and 15 lateral gene transfer events.</title>
        <authorList>
            <person name="Petersen C."/>
            <person name="Sorensen T."/>
            <person name="Nielsen M.R."/>
            <person name="Sondergaard T.E."/>
            <person name="Sorensen J.L."/>
            <person name="Fitzpatrick D.A."/>
            <person name="Frisvad J.C."/>
            <person name="Nielsen K.L."/>
        </authorList>
    </citation>
    <scope>NUCLEOTIDE SEQUENCE</scope>
    <source>
        <strain evidence="1">IBT 19713</strain>
    </source>
</reference>
<dbReference type="OrthoDB" id="8062037at2759"/>
<dbReference type="Proteomes" id="UP001150941">
    <property type="component" value="Unassembled WGS sequence"/>
</dbReference>
<name>A0A9W9NHX4_9EURO</name>
<dbReference type="SUPFAM" id="SSF57850">
    <property type="entry name" value="RING/U-box"/>
    <property type="match status" value="1"/>
</dbReference>
<dbReference type="InterPro" id="IPR013083">
    <property type="entry name" value="Znf_RING/FYVE/PHD"/>
</dbReference>
<accession>A0A9W9NHX4</accession>
<gene>
    <name evidence="1" type="ORF">N7468_009312</name>
</gene>
<protein>
    <submittedName>
        <fullName evidence="1">RING finger domain protein</fullName>
    </submittedName>
</protein>
<comment type="caution">
    <text evidence="1">The sequence shown here is derived from an EMBL/GenBank/DDBJ whole genome shotgun (WGS) entry which is preliminary data.</text>
</comment>
<proteinExistence type="predicted"/>
<reference evidence="1" key="1">
    <citation type="submission" date="2022-11" db="EMBL/GenBank/DDBJ databases">
        <authorList>
            <person name="Petersen C."/>
        </authorList>
    </citation>
    <scope>NUCLEOTIDE SEQUENCE</scope>
    <source>
        <strain evidence="1">IBT 19713</strain>
    </source>
</reference>
<dbReference type="GeneID" id="83205911"/>
<dbReference type="RefSeq" id="XP_058326938.1">
    <property type="nucleotide sequence ID" value="XM_058478608.1"/>
</dbReference>
<dbReference type="Gene3D" id="3.30.40.10">
    <property type="entry name" value="Zinc/RING finger domain, C3HC4 (zinc finger)"/>
    <property type="match status" value="1"/>
</dbReference>
<organism evidence="1 2">
    <name type="scientific">Penicillium chermesinum</name>
    <dbReference type="NCBI Taxonomy" id="63820"/>
    <lineage>
        <taxon>Eukaryota</taxon>
        <taxon>Fungi</taxon>
        <taxon>Dikarya</taxon>
        <taxon>Ascomycota</taxon>
        <taxon>Pezizomycotina</taxon>
        <taxon>Eurotiomycetes</taxon>
        <taxon>Eurotiomycetidae</taxon>
        <taxon>Eurotiales</taxon>
        <taxon>Aspergillaceae</taxon>
        <taxon>Penicillium</taxon>
    </lineage>
</organism>
<keyword evidence="2" id="KW-1185">Reference proteome</keyword>
<dbReference type="AlphaFoldDB" id="A0A9W9NHX4"/>